<comment type="caution">
    <text evidence="2">The sequence shown here is derived from an EMBL/GenBank/DDBJ whole genome shotgun (WGS) entry which is preliminary data.</text>
</comment>
<dbReference type="EMBL" id="JADIKD010000010">
    <property type="protein sequence ID" value="MFK2917918.1"/>
    <property type="molecule type" value="Genomic_DNA"/>
</dbReference>
<protein>
    <recommendedName>
        <fullName evidence="4">MipA/OmpV family protein</fullName>
    </recommendedName>
</protein>
<accession>A0ABW8K7N3</accession>
<sequence>MLHQGFTRRRRTGLFRRSLGCTSLAIGACLPLAIHAQSANLSGTVALSSQLVDRGLPVTRETPIVQGAISWASPQGWSLRLSASAEARRLDRLTETFAQAARYWTLAPDWEMGASLSYYVYPNGPRQARAYDRVEAGLGWVYRDVLTFGLSAIHGVGPGDRRLRGAADVGFHWPLPRHFGFSAGAGISQAKVVSYRYYDHDQASSHEDGGVSYYAYTRWNAYRYGHVGLTWTYESWHLELDRILTSGYKRSRNSLDVAPWVATLSFSF</sequence>
<proteinExistence type="predicted"/>
<evidence type="ECO:0008006" key="4">
    <source>
        <dbReference type="Google" id="ProtNLM"/>
    </source>
</evidence>
<evidence type="ECO:0000256" key="1">
    <source>
        <dbReference type="SAM" id="SignalP"/>
    </source>
</evidence>
<organism evidence="2 3">
    <name type="scientific">Dyella koreensis</name>
    <dbReference type="NCBI Taxonomy" id="311235"/>
    <lineage>
        <taxon>Bacteria</taxon>
        <taxon>Pseudomonadati</taxon>
        <taxon>Pseudomonadota</taxon>
        <taxon>Gammaproteobacteria</taxon>
        <taxon>Lysobacterales</taxon>
        <taxon>Rhodanobacteraceae</taxon>
        <taxon>Dyella</taxon>
    </lineage>
</organism>
<dbReference type="Proteomes" id="UP001620408">
    <property type="component" value="Unassembled WGS sequence"/>
</dbReference>
<evidence type="ECO:0000313" key="2">
    <source>
        <dbReference type="EMBL" id="MFK2917918.1"/>
    </source>
</evidence>
<keyword evidence="3" id="KW-1185">Reference proteome</keyword>
<gene>
    <name evidence="2" type="ORF">ISS97_11650</name>
</gene>
<reference evidence="2 3" key="1">
    <citation type="submission" date="2020-10" db="EMBL/GenBank/DDBJ databases">
        <title>Phylogeny of dyella-like bacteria.</title>
        <authorList>
            <person name="Fu J."/>
        </authorList>
    </citation>
    <scope>NUCLEOTIDE SEQUENCE [LARGE SCALE GENOMIC DNA]</scope>
    <source>
        <strain evidence="2 3">BB4</strain>
    </source>
</reference>
<feature type="chain" id="PRO_5045774072" description="MipA/OmpV family protein" evidence="1">
    <location>
        <begin position="37"/>
        <end position="268"/>
    </location>
</feature>
<feature type="signal peptide" evidence="1">
    <location>
        <begin position="1"/>
        <end position="36"/>
    </location>
</feature>
<name>A0ABW8K7N3_9GAMM</name>
<keyword evidence="1" id="KW-0732">Signal</keyword>
<evidence type="ECO:0000313" key="3">
    <source>
        <dbReference type="Proteomes" id="UP001620408"/>
    </source>
</evidence>